<evidence type="ECO:0000256" key="7">
    <source>
        <dbReference type="ARBA" id="ARBA00022630"/>
    </source>
</evidence>
<dbReference type="EMBL" id="CP159253">
    <property type="protein sequence ID" value="XCG47980.1"/>
    <property type="molecule type" value="Genomic_DNA"/>
</dbReference>
<comment type="catalytic activity">
    <reaction evidence="1">
        <text>ATP + protein L-histidine = ADP + protein N-phospho-L-histidine.</text>
        <dbReference type="EC" id="2.7.13.3"/>
    </reaction>
</comment>
<evidence type="ECO:0000256" key="10">
    <source>
        <dbReference type="ARBA" id="ARBA00022737"/>
    </source>
</evidence>
<dbReference type="GO" id="GO:0005524">
    <property type="term" value="F:ATP binding"/>
    <property type="evidence" value="ECO:0007669"/>
    <property type="project" value="UniProtKB-KW"/>
</dbReference>
<evidence type="ECO:0000256" key="11">
    <source>
        <dbReference type="ARBA" id="ARBA00022741"/>
    </source>
</evidence>
<keyword evidence="8" id="KW-0288">FMN</keyword>
<evidence type="ECO:0000256" key="6">
    <source>
        <dbReference type="ARBA" id="ARBA00022606"/>
    </source>
</evidence>
<keyword evidence="4" id="KW-0600">Photoreceptor protein</keyword>
<evidence type="ECO:0000256" key="4">
    <source>
        <dbReference type="ARBA" id="ARBA00022543"/>
    </source>
</evidence>
<keyword evidence="10" id="KW-0677">Repeat</keyword>
<dbReference type="Gene3D" id="3.30.565.10">
    <property type="entry name" value="Histidine kinase-like ATPase, C-terminal domain"/>
    <property type="match status" value="1"/>
</dbReference>
<dbReference type="RefSeq" id="WP_353644482.1">
    <property type="nucleotide sequence ID" value="NZ_CP159253.1"/>
</dbReference>
<dbReference type="InterPro" id="IPR013655">
    <property type="entry name" value="PAS_fold_3"/>
</dbReference>
<proteinExistence type="predicted"/>
<dbReference type="InterPro" id="IPR011102">
    <property type="entry name" value="Sig_transdc_His_kinase_HWE"/>
</dbReference>
<dbReference type="Pfam" id="PF07536">
    <property type="entry name" value="HWE_HK"/>
    <property type="match status" value="1"/>
</dbReference>
<dbReference type="PROSITE" id="PS50113">
    <property type="entry name" value="PAC"/>
    <property type="match status" value="2"/>
</dbReference>
<evidence type="ECO:0000256" key="15">
    <source>
        <dbReference type="ARBA" id="ARBA00023026"/>
    </source>
</evidence>
<dbReference type="Gene3D" id="2.10.70.100">
    <property type="match status" value="2"/>
</dbReference>
<dbReference type="SMART" id="SM00086">
    <property type="entry name" value="PAC"/>
    <property type="match status" value="2"/>
</dbReference>
<keyword evidence="9" id="KW-0808">Transferase</keyword>
<evidence type="ECO:0000259" key="17">
    <source>
        <dbReference type="PROSITE" id="PS50112"/>
    </source>
</evidence>
<sequence length="463" mass="51331">MTGTGSSDIDSERRLAIATRAAALGIWDWNLITNEMIYSDRAKEICGFPLDEPVNVEMVRSITHPDDLPQASAQARRAIDPQIRSRDIYRYRIRHFATGEVRWVVAHGEAIFEEVDRVEKAVRYVGTLQDVTEQAKAEEAALESEARLRLAMEAADIAVWEVDLANDTITHSPELNRLCGFPEDARPTIEEFRSRYAPGERERLKKEGAEALARGETRLQSEFRQLWPDGTQKWMLLRAQFVPGGQGAGQRVIGVLLDITERKRAEERLKIIARELQHRVKNSLAIIQTIANQSFRGKTDMEEAFGSFSARLRALAAANDAITLGDFSSAQLVDVVNKATTPYRDPKGDPFVFSGEDTAVSSKKAVAITMALHELSTNAAKYGALSRPSGRVSISWSVSPDGALSLQWREIGGPPVKQPRKKGFGTRLLERGLFARGEGSVTLLFDECGLKCEISIGKPQEAV</sequence>
<dbReference type="InterPro" id="IPR000700">
    <property type="entry name" value="PAS-assoc_C"/>
</dbReference>
<evidence type="ECO:0000256" key="12">
    <source>
        <dbReference type="ARBA" id="ARBA00022777"/>
    </source>
</evidence>
<reference evidence="19" key="1">
    <citation type="submission" date="2024-06" db="EMBL/GenBank/DDBJ databases">
        <title>Mesorhizobium karijinii sp. nov., a symbiont of the iconic Swainsona formosa from arid Australia.</title>
        <authorList>
            <person name="Hill Y.J."/>
            <person name="Watkin E.L.J."/>
            <person name="O'Hara G.W."/>
            <person name="Terpolilli J."/>
            <person name="Tye M.L."/>
            <person name="Kohlmeier M.G."/>
        </authorList>
    </citation>
    <scope>NUCLEOTIDE SEQUENCE</scope>
    <source>
        <strain evidence="19">WSM2240</strain>
    </source>
</reference>
<protein>
    <recommendedName>
        <fullName evidence="3">Blue-light-activated histidine kinase</fullName>
        <ecNumber evidence="2">2.7.13.3</ecNumber>
    </recommendedName>
</protein>
<evidence type="ECO:0000256" key="1">
    <source>
        <dbReference type="ARBA" id="ARBA00000085"/>
    </source>
</evidence>
<keyword evidence="16" id="KW-0675">Receptor</keyword>
<keyword evidence="15" id="KW-0843">Virulence</keyword>
<dbReference type="PANTHER" id="PTHR41523:SF7">
    <property type="entry name" value="HISTIDINE KINASE"/>
    <property type="match status" value="1"/>
</dbReference>
<keyword evidence="11" id="KW-0547">Nucleotide-binding</keyword>
<dbReference type="InterPro" id="IPR001610">
    <property type="entry name" value="PAC"/>
</dbReference>
<evidence type="ECO:0000256" key="2">
    <source>
        <dbReference type="ARBA" id="ARBA00012438"/>
    </source>
</evidence>
<dbReference type="SMART" id="SM00911">
    <property type="entry name" value="HWE_HK"/>
    <property type="match status" value="1"/>
</dbReference>
<evidence type="ECO:0000256" key="5">
    <source>
        <dbReference type="ARBA" id="ARBA00022553"/>
    </source>
</evidence>
<name>A0AAU8CM68_9HYPH</name>
<dbReference type="PROSITE" id="PS50112">
    <property type="entry name" value="PAS"/>
    <property type="match status" value="1"/>
</dbReference>
<keyword evidence="5" id="KW-0597">Phosphoprotein</keyword>
<dbReference type="GO" id="GO:0004673">
    <property type="term" value="F:protein histidine kinase activity"/>
    <property type="evidence" value="ECO:0007669"/>
    <property type="project" value="UniProtKB-EC"/>
</dbReference>
<dbReference type="SMART" id="SM00091">
    <property type="entry name" value="PAS"/>
    <property type="match status" value="2"/>
</dbReference>
<evidence type="ECO:0000256" key="13">
    <source>
        <dbReference type="ARBA" id="ARBA00022840"/>
    </source>
</evidence>
<dbReference type="InterPro" id="IPR036890">
    <property type="entry name" value="HATPase_C_sf"/>
</dbReference>
<dbReference type="NCBIfam" id="TIGR00229">
    <property type="entry name" value="sensory_box"/>
    <property type="match status" value="1"/>
</dbReference>
<keyword evidence="14" id="KW-0157">Chromophore</keyword>
<dbReference type="EC" id="2.7.13.3" evidence="2"/>
<dbReference type="Pfam" id="PF08447">
    <property type="entry name" value="PAS_3"/>
    <property type="match status" value="2"/>
</dbReference>
<evidence type="ECO:0000256" key="16">
    <source>
        <dbReference type="ARBA" id="ARBA00023170"/>
    </source>
</evidence>
<dbReference type="InterPro" id="IPR035965">
    <property type="entry name" value="PAS-like_dom_sf"/>
</dbReference>
<accession>A0AAU8CM68</accession>
<evidence type="ECO:0000256" key="9">
    <source>
        <dbReference type="ARBA" id="ARBA00022679"/>
    </source>
</evidence>
<evidence type="ECO:0000313" key="19">
    <source>
        <dbReference type="EMBL" id="XCG47980.1"/>
    </source>
</evidence>
<evidence type="ECO:0000259" key="18">
    <source>
        <dbReference type="PROSITE" id="PS50113"/>
    </source>
</evidence>
<gene>
    <name evidence="19" type="ORF">ABVK50_22420</name>
</gene>
<feature type="domain" description="PAC" evidence="18">
    <location>
        <begin position="219"/>
        <end position="271"/>
    </location>
</feature>
<dbReference type="SUPFAM" id="SSF55785">
    <property type="entry name" value="PYP-like sensor domain (PAS domain)"/>
    <property type="match status" value="2"/>
</dbReference>
<dbReference type="Gene3D" id="3.30.450.20">
    <property type="entry name" value="PAS domain"/>
    <property type="match status" value="2"/>
</dbReference>
<keyword evidence="13" id="KW-0067">ATP-binding</keyword>
<keyword evidence="7" id="KW-0285">Flavoprotein</keyword>
<dbReference type="CDD" id="cd00130">
    <property type="entry name" value="PAS"/>
    <property type="match status" value="2"/>
</dbReference>
<feature type="domain" description="PAC" evidence="18">
    <location>
        <begin position="87"/>
        <end position="143"/>
    </location>
</feature>
<dbReference type="PANTHER" id="PTHR41523">
    <property type="entry name" value="TWO-COMPONENT SYSTEM SENSOR PROTEIN"/>
    <property type="match status" value="1"/>
</dbReference>
<evidence type="ECO:0000256" key="14">
    <source>
        <dbReference type="ARBA" id="ARBA00022991"/>
    </source>
</evidence>
<evidence type="ECO:0000256" key="3">
    <source>
        <dbReference type="ARBA" id="ARBA00021740"/>
    </source>
</evidence>
<organism evidence="19">
    <name type="scientific">Mesorhizobium sp. WSM2240</name>
    <dbReference type="NCBI Taxonomy" id="3228851"/>
    <lineage>
        <taxon>Bacteria</taxon>
        <taxon>Pseudomonadati</taxon>
        <taxon>Pseudomonadota</taxon>
        <taxon>Alphaproteobacteria</taxon>
        <taxon>Hyphomicrobiales</taxon>
        <taxon>Phyllobacteriaceae</taxon>
        <taxon>Mesorhizobium</taxon>
    </lineage>
</organism>
<dbReference type="AlphaFoldDB" id="A0AAU8CM68"/>
<keyword evidence="6" id="KW-0716">Sensory transduction</keyword>
<feature type="domain" description="PAS" evidence="17">
    <location>
        <begin position="11"/>
        <end position="82"/>
    </location>
</feature>
<dbReference type="GO" id="GO:0009881">
    <property type="term" value="F:photoreceptor activity"/>
    <property type="evidence" value="ECO:0007669"/>
    <property type="project" value="UniProtKB-KW"/>
</dbReference>
<evidence type="ECO:0000256" key="8">
    <source>
        <dbReference type="ARBA" id="ARBA00022643"/>
    </source>
</evidence>
<dbReference type="InterPro" id="IPR000014">
    <property type="entry name" value="PAS"/>
</dbReference>
<keyword evidence="12 19" id="KW-0418">Kinase</keyword>